<evidence type="ECO:0000256" key="2">
    <source>
        <dbReference type="ARBA" id="ARBA00022499"/>
    </source>
</evidence>
<feature type="chain" id="PRO_5034403344" evidence="13">
    <location>
        <begin position="29"/>
        <end position="1044"/>
    </location>
</feature>
<evidence type="ECO:0000259" key="14">
    <source>
        <dbReference type="PROSITE" id="PS50157"/>
    </source>
</evidence>
<reference evidence="15" key="2">
    <citation type="submission" date="2025-09" db="UniProtKB">
        <authorList>
            <consortium name="Ensembl"/>
        </authorList>
    </citation>
    <scope>IDENTIFICATION</scope>
</reference>
<proteinExistence type="predicted"/>
<dbReference type="PROSITE" id="PS00028">
    <property type="entry name" value="ZINC_FINGER_C2H2_1"/>
    <property type="match status" value="4"/>
</dbReference>
<feature type="domain" description="C2H2-type" evidence="14">
    <location>
        <begin position="1007"/>
        <end position="1040"/>
    </location>
</feature>
<dbReference type="PANTHER" id="PTHR45993">
    <property type="entry name" value="B-CELL LYMPHOMA/LEUKEMIA 11"/>
    <property type="match status" value="1"/>
</dbReference>
<dbReference type="SUPFAM" id="SSF57667">
    <property type="entry name" value="beta-beta-alpha zinc fingers"/>
    <property type="match status" value="2"/>
</dbReference>
<feature type="compositionally biased region" description="Polar residues" evidence="12">
    <location>
        <begin position="431"/>
        <end position="445"/>
    </location>
</feature>
<feature type="region of interest" description="Disordered" evidence="12">
    <location>
        <begin position="622"/>
        <end position="676"/>
    </location>
</feature>
<feature type="domain" description="C2H2-type" evidence="14">
    <location>
        <begin position="980"/>
        <end position="1002"/>
    </location>
</feature>
<feature type="compositionally biased region" description="Low complexity" evidence="12">
    <location>
        <begin position="798"/>
        <end position="809"/>
    </location>
</feature>
<feature type="region of interest" description="Disordered" evidence="12">
    <location>
        <begin position="381"/>
        <end position="407"/>
    </location>
</feature>
<keyword evidence="2" id="KW-1017">Isopeptide bond</keyword>
<keyword evidence="8" id="KW-0805">Transcription regulation</keyword>
<dbReference type="Gene3D" id="3.30.160.60">
    <property type="entry name" value="Classic Zinc Finger"/>
    <property type="match status" value="3"/>
</dbReference>
<dbReference type="Pfam" id="PF00096">
    <property type="entry name" value="zf-C2H2"/>
    <property type="match status" value="3"/>
</dbReference>
<evidence type="ECO:0000256" key="9">
    <source>
        <dbReference type="ARBA" id="ARBA00023163"/>
    </source>
</evidence>
<evidence type="ECO:0000256" key="6">
    <source>
        <dbReference type="ARBA" id="ARBA00022833"/>
    </source>
</evidence>
<dbReference type="InterPro" id="IPR036236">
    <property type="entry name" value="Znf_C2H2_sf"/>
</dbReference>
<feature type="compositionally biased region" description="Acidic residues" evidence="12">
    <location>
        <begin position="183"/>
        <end position="207"/>
    </location>
</feature>
<dbReference type="InterPro" id="IPR057448">
    <property type="entry name" value="BCL-11A_Znf_CCHC"/>
</dbReference>
<keyword evidence="6" id="KW-0862">Zinc</keyword>
<dbReference type="PANTHER" id="PTHR45993:SF6">
    <property type="entry name" value="C2H2-TYPE DOMAIN-CONTAINING PROTEIN"/>
    <property type="match status" value="1"/>
</dbReference>
<dbReference type="PROSITE" id="PS50157">
    <property type="entry name" value="ZINC_FINGER_C2H2_2"/>
    <property type="match status" value="3"/>
</dbReference>
<keyword evidence="5 11" id="KW-0863">Zinc-finger</keyword>
<feature type="compositionally biased region" description="Basic and acidic residues" evidence="12">
    <location>
        <begin position="768"/>
        <end position="783"/>
    </location>
</feature>
<feature type="region of interest" description="Disordered" evidence="12">
    <location>
        <begin position="431"/>
        <end position="469"/>
    </location>
</feature>
<protein>
    <submittedName>
        <fullName evidence="15">BAF chromatin remodeling complex subunit BCL11A b</fullName>
    </submittedName>
</protein>
<keyword evidence="10" id="KW-0539">Nucleus</keyword>
<feature type="compositionally biased region" description="Acidic residues" evidence="12">
    <location>
        <begin position="628"/>
        <end position="647"/>
    </location>
</feature>
<evidence type="ECO:0000256" key="8">
    <source>
        <dbReference type="ARBA" id="ARBA00023015"/>
    </source>
</evidence>
<evidence type="ECO:0000256" key="3">
    <source>
        <dbReference type="ARBA" id="ARBA00022723"/>
    </source>
</evidence>
<feature type="domain" description="C2H2-type" evidence="14">
    <location>
        <begin position="952"/>
        <end position="979"/>
    </location>
</feature>
<evidence type="ECO:0000256" key="4">
    <source>
        <dbReference type="ARBA" id="ARBA00022737"/>
    </source>
</evidence>
<keyword evidence="4" id="KW-0677">Repeat</keyword>
<evidence type="ECO:0000256" key="12">
    <source>
        <dbReference type="SAM" id="MobiDB-lite"/>
    </source>
</evidence>
<keyword evidence="13" id="KW-0732">Signal</keyword>
<dbReference type="Ensembl" id="ENSEBUT00000016018.1">
    <property type="protein sequence ID" value="ENSEBUP00000015442.1"/>
    <property type="gene ID" value="ENSEBUG00000009709.1"/>
</dbReference>
<evidence type="ECO:0000256" key="13">
    <source>
        <dbReference type="SAM" id="SignalP"/>
    </source>
</evidence>
<dbReference type="GeneTree" id="ENSGT00940000156983"/>
<keyword evidence="7" id="KW-0832">Ubl conjugation</keyword>
<evidence type="ECO:0000256" key="10">
    <source>
        <dbReference type="ARBA" id="ARBA00023242"/>
    </source>
</evidence>
<dbReference type="GO" id="GO:0000978">
    <property type="term" value="F:RNA polymerase II cis-regulatory region sequence-specific DNA binding"/>
    <property type="evidence" value="ECO:0007669"/>
    <property type="project" value="TreeGrafter"/>
</dbReference>
<dbReference type="SMART" id="SM00355">
    <property type="entry name" value="ZnF_C2H2"/>
    <property type="match status" value="5"/>
</dbReference>
<evidence type="ECO:0000313" key="15">
    <source>
        <dbReference type="Ensembl" id="ENSEBUP00000015442.1"/>
    </source>
</evidence>
<dbReference type="InterPro" id="IPR013087">
    <property type="entry name" value="Znf_C2H2_type"/>
</dbReference>
<dbReference type="GO" id="GO:0008270">
    <property type="term" value="F:zinc ion binding"/>
    <property type="evidence" value="ECO:0007669"/>
    <property type="project" value="UniProtKB-KW"/>
</dbReference>
<dbReference type="GO" id="GO:0006357">
    <property type="term" value="P:regulation of transcription by RNA polymerase II"/>
    <property type="evidence" value="ECO:0007669"/>
    <property type="project" value="TreeGrafter"/>
</dbReference>
<feature type="region of interest" description="Disordered" evidence="12">
    <location>
        <begin position="152"/>
        <end position="230"/>
    </location>
</feature>
<reference evidence="15" key="1">
    <citation type="submission" date="2025-08" db="UniProtKB">
        <authorList>
            <consortium name="Ensembl"/>
        </authorList>
    </citation>
    <scope>IDENTIFICATION</scope>
</reference>
<feature type="signal peptide" evidence="13">
    <location>
        <begin position="1"/>
        <end position="28"/>
    </location>
</feature>
<keyword evidence="9" id="KW-0804">Transcription</keyword>
<dbReference type="AlphaFoldDB" id="A0A8C4QHI5"/>
<feature type="region of interest" description="Disordered" evidence="12">
    <location>
        <begin position="565"/>
        <end position="584"/>
    </location>
</feature>
<evidence type="ECO:0000256" key="7">
    <source>
        <dbReference type="ARBA" id="ARBA00022843"/>
    </source>
</evidence>
<evidence type="ECO:0000256" key="11">
    <source>
        <dbReference type="PROSITE-ProRule" id="PRU00042"/>
    </source>
</evidence>
<keyword evidence="3" id="KW-0479">Metal-binding</keyword>
<feature type="compositionally biased region" description="Low complexity" evidence="12">
    <location>
        <begin position="97"/>
        <end position="110"/>
    </location>
</feature>
<feature type="compositionally biased region" description="Basic and acidic residues" evidence="12">
    <location>
        <begin position="220"/>
        <end position="230"/>
    </location>
</feature>
<comment type="subcellular location">
    <subcellularLocation>
        <location evidence="1">Nucleus</location>
    </subcellularLocation>
</comment>
<feature type="region of interest" description="Disordered" evidence="12">
    <location>
        <begin position="303"/>
        <end position="336"/>
    </location>
</feature>
<dbReference type="GO" id="GO:0003700">
    <property type="term" value="F:DNA-binding transcription factor activity"/>
    <property type="evidence" value="ECO:0007669"/>
    <property type="project" value="TreeGrafter"/>
</dbReference>
<evidence type="ECO:0000313" key="16">
    <source>
        <dbReference type="Proteomes" id="UP000694388"/>
    </source>
</evidence>
<feature type="compositionally biased region" description="Low complexity" evidence="12">
    <location>
        <begin position="856"/>
        <end position="910"/>
    </location>
</feature>
<accession>A0A8C4QHI5</accession>
<dbReference type="InterPro" id="IPR051497">
    <property type="entry name" value="Dev/Hematopoietic_TF"/>
</dbReference>
<dbReference type="Pfam" id="PF25491">
    <property type="entry name" value="CCHC_BCL-11A"/>
    <property type="match status" value="1"/>
</dbReference>
<dbReference type="GO" id="GO:0005634">
    <property type="term" value="C:nucleus"/>
    <property type="evidence" value="ECO:0007669"/>
    <property type="project" value="UniProtKB-SubCell"/>
</dbReference>
<feature type="region of interest" description="Disordered" evidence="12">
    <location>
        <begin position="767"/>
        <end position="809"/>
    </location>
</feature>
<dbReference type="FunFam" id="3.30.160.60:FF:000046">
    <property type="entry name" value="Putative B-cell lymphoma/leukemia 11A"/>
    <property type="match status" value="1"/>
</dbReference>
<organism evidence="15 16">
    <name type="scientific">Eptatretus burgeri</name>
    <name type="common">Inshore hagfish</name>
    <dbReference type="NCBI Taxonomy" id="7764"/>
    <lineage>
        <taxon>Eukaryota</taxon>
        <taxon>Metazoa</taxon>
        <taxon>Chordata</taxon>
        <taxon>Craniata</taxon>
        <taxon>Vertebrata</taxon>
        <taxon>Cyclostomata</taxon>
        <taxon>Myxini</taxon>
        <taxon>Myxiniformes</taxon>
        <taxon>Myxinidae</taxon>
        <taxon>Eptatretinae</taxon>
        <taxon>Eptatretus</taxon>
    </lineage>
</organism>
<sequence>MLFPPPSLYLRPTTYIWFLLLLSHIALLSISPQAVYNHVSLCPSSSLLMHLSEERFKIEGKGTQKMVSLVHPADSTRALLPDGTEDDNDALGVPTGSLAALPTAPTSTPARNEPSSEEGDEGRDLLTCGACHATFPLAHILLFIRHKVRRCRQPPPGPGKAPGESPPRGQAREAAVQASATGEDLEEDDDDDEDDDEEEGDGEDGGEEEVRGGETATTDGRLRDGNELRPAKEHDCQLGIASQGVGEPGSMVCTTCRHPFSSAWQLLQHAQTSHGLCLYVEASTLGSPRSSRQMPAVSLRTTSPCGNGGGESGAVDSVQPTSSAEPTAPTFPIGGGPLDLLRLAGLSVLPPTPPLFGSPPPPQVRLPLDLAPVRTSEDLLASGGTVGGGNNGSGSSRVMGASPSGLHLNPLPMEPGMDFSRRLRELANNTSVGATTPSGHNNWTLNTGSGAANSNNNNGSNTSTPPISPPVRPRLLHSPSFAAPGKALTPASALNFLAASAAAVARPSSPRQTLAQVGSTLQLSTPKACEFCGKTFKASKLKRHVCTHHAACSTSPLLPAARVKQEASSECSPEPGTSDAPPVVVATASVPGGGSASVALCSVVAQYRSEFAAAVTGAATFTTGATGEDGDGSEMDGNEEEDEDEEYNEARSRPTSGSLAPENELQRQERKPLSSADNVVSLAPAHPFSEALRQALSEGATGVGSRHGKPATEAVSKAASDRLAFESIFKSRFGPGEVTQQECVTLDALLRSTGGFGTPDVFAARRRVSSEGHGSMDGRRGGVEEGINGRNSNPGTPVPAGSLGSPLSSVPLPKRIKLEREADASPLPLPLLPAENVYSQWLASYASSRQFHKDSAGTGPVAASGVGTVSGSTSEPQARQSPFPSSSASSDNGSLQLSTSASSSPPQTRTPQRESPEDTASEQSSGSGGRARSLNAGRSPPAFGGSGSNGSNACEFCGKVFKNGSNLTVHRRSHTGERPYKCELCSYACAQSSKLTRHMKTHGQRTFRCDICQMPFNMHSRLESHMRKWHGEQGHADPQPKVVQ</sequence>
<dbReference type="FunFam" id="3.30.160.60:FF:000055">
    <property type="entry name" value="B-cell lymphoma/leukemia 11A isoform X1"/>
    <property type="match status" value="1"/>
</dbReference>
<keyword evidence="16" id="KW-1185">Reference proteome</keyword>
<name>A0A8C4QHI5_EPTBU</name>
<feature type="compositionally biased region" description="Low complexity" evidence="12">
    <location>
        <begin position="446"/>
        <end position="464"/>
    </location>
</feature>
<feature type="region of interest" description="Disordered" evidence="12">
    <location>
        <begin position="852"/>
        <end position="948"/>
    </location>
</feature>
<dbReference type="Proteomes" id="UP000694388">
    <property type="component" value="Unplaced"/>
</dbReference>
<feature type="region of interest" description="Disordered" evidence="12">
    <location>
        <begin position="77"/>
        <end position="122"/>
    </location>
</feature>
<evidence type="ECO:0000256" key="5">
    <source>
        <dbReference type="ARBA" id="ARBA00022771"/>
    </source>
</evidence>
<evidence type="ECO:0000256" key="1">
    <source>
        <dbReference type="ARBA" id="ARBA00004123"/>
    </source>
</evidence>